<evidence type="ECO:0000256" key="1">
    <source>
        <dbReference type="SAM" id="Phobius"/>
    </source>
</evidence>
<evidence type="ECO:0008006" key="4">
    <source>
        <dbReference type="Google" id="ProtNLM"/>
    </source>
</evidence>
<dbReference type="AlphaFoldDB" id="B9DZJ1"/>
<protein>
    <recommendedName>
        <fullName evidence="4">DUF1634 domain-containing protein</fullName>
    </recommendedName>
</protein>
<keyword evidence="1" id="KW-0812">Transmembrane</keyword>
<dbReference type="EMBL" id="AP009049">
    <property type="protein sequence ID" value="BAH05666.1"/>
    <property type="molecule type" value="Genomic_DNA"/>
</dbReference>
<accession>B9DZJ1</accession>
<evidence type="ECO:0000313" key="2">
    <source>
        <dbReference type="EMBL" id="BAH05666.1"/>
    </source>
</evidence>
<dbReference type="Pfam" id="PF07843">
    <property type="entry name" value="DUF1634"/>
    <property type="match status" value="1"/>
</dbReference>
<feature type="transmembrane region" description="Helical" evidence="1">
    <location>
        <begin position="103"/>
        <end position="121"/>
    </location>
</feature>
<organism evidence="2 3">
    <name type="scientific">Clostridium kluyveri (strain NBRC 12016)</name>
    <dbReference type="NCBI Taxonomy" id="583346"/>
    <lineage>
        <taxon>Bacteria</taxon>
        <taxon>Bacillati</taxon>
        <taxon>Bacillota</taxon>
        <taxon>Clostridia</taxon>
        <taxon>Eubacteriales</taxon>
        <taxon>Clostridiaceae</taxon>
        <taxon>Clostridium</taxon>
    </lineage>
</organism>
<gene>
    <name evidence="2" type="ordered locus">CKR_0615</name>
</gene>
<keyword evidence="1" id="KW-0472">Membrane</keyword>
<dbReference type="HOGENOM" id="CLU_140339_2_0_9"/>
<proteinExistence type="predicted"/>
<name>B9DZJ1_CLOK1</name>
<dbReference type="Proteomes" id="UP000007969">
    <property type="component" value="Chromosome"/>
</dbReference>
<reference evidence="3" key="1">
    <citation type="submission" date="2005-09" db="EMBL/GenBank/DDBJ databases">
        <title>Complete genome sequence of Clostridium kluyveri and comparative genomics of Clostridia species.</title>
        <authorList>
            <person name="Inui M."/>
            <person name="Nonaka H."/>
            <person name="Shinoda Y."/>
            <person name="Ikenaga Y."/>
            <person name="Abe M."/>
            <person name="Naito K."/>
            <person name="Vertes A.A."/>
            <person name="Yukawa H."/>
        </authorList>
    </citation>
    <scope>NUCLEOTIDE SEQUENCE [LARGE SCALE GENOMIC DNA]</scope>
    <source>
        <strain evidence="3">NBRC 12016</strain>
    </source>
</reference>
<keyword evidence="1" id="KW-1133">Transmembrane helix</keyword>
<feature type="transmembrane region" description="Helical" evidence="1">
    <location>
        <begin position="66"/>
        <end position="91"/>
    </location>
</feature>
<feature type="transmembrane region" description="Helical" evidence="1">
    <location>
        <begin position="21"/>
        <end position="46"/>
    </location>
</feature>
<evidence type="ECO:0000313" key="3">
    <source>
        <dbReference type="Proteomes" id="UP000007969"/>
    </source>
</evidence>
<dbReference type="KEGG" id="ckr:CKR_0615"/>
<sequence length="123" mass="14048">MMKEHTSDKKNVHNIELIIGIFLRIGIILSSIIILTGLIMFLTLGYTGYSPNYYPTSPLEILKDSIYLKPYAIIMLGLLSLILIPMLRVAISILVFLKEKDFLYVKITTLVLLILILSFFIEK</sequence>
<dbReference type="InterPro" id="IPR012861">
    <property type="entry name" value="DUF1634"/>
</dbReference>